<sequence length="616" mass="67810">MMFKGASCVSWTELTLKAPDLCIQLGLFADMKAAGPVSPQSGARARSRLLSLAKVAEKKMCQQNFAVLCVDEGSWPHEIMKVDTGAGCKIMSRCKGLTRACLMADHLDKESLQSIRDCFDRLVTFTECIDRITGVTADLGNLWLKHHSAVRSVITERPVYLTPIIQLPMISAAFKSCEQVLLITWGSQEEVKSLKPSFVAGCNIKMDLDRLDILGVDASQDSRWTRYLNFDTDAAEDEALGASLLKMVQERIGQVNVEGKKDMLIKSIIVTTRLSIFSSLLRQGTDLPVFNELTMLDLFASASALSHYNDAKVLCRLEGKLGTKRSPSPNPSSPTSSHENCKLGLLQLEYEYPPAFGDIDHPGTFGFKTCPRVVKGLTFQKAQEGSFDQDILENMTSEIRRLEQEGVVGITGNCGFMMHYQCFARYVSPVPVFMSALIQAATMAAAMEPAERVLILTANAESLQPGKDKLLLESGIQVTNSEKFVIRGCENLPGFEAVANAERVDTIRVQNAISAYVLEIIKEESAREGYGAIKMILLECTELPHYADELRRITGLPVFDAVTCVNYFFYATAAQNWNTATFTPHNLSFWTSNFDEDGRVRTGGKCSSDGCAAPGV</sequence>
<evidence type="ECO:0000313" key="2">
    <source>
        <dbReference type="Proteomes" id="UP000186817"/>
    </source>
</evidence>
<dbReference type="EMBL" id="LSRX01001183">
    <property type="protein sequence ID" value="OLP82547.1"/>
    <property type="molecule type" value="Genomic_DNA"/>
</dbReference>
<name>A0A1Q9CI73_SYMMI</name>
<dbReference type="Proteomes" id="UP000186817">
    <property type="component" value="Unassembled WGS sequence"/>
</dbReference>
<proteinExistence type="predicted"/>
<protein>
    <submittedName>
        <fullName evidence="1">Uncharacterized protein</fullName>
    </submittedName>
</protein>
<comment type="caution">
    <text evidence="1">The sequence shown here is derived from an EMBL/GenBank/DDBJ whole genome shotgun (WGS) entry which is preliminary data.</text>
</comment>
<dbReference type="AlphaFoldDB" id="A0A1Q9CI73"/>
<reference evidence="1 2" key="1">
    <citation type="submission" date="2016-02" db="EMBL/GenBank/DDBJ databases">
        <title>Genome analysis of coral dinoflagellate symbionts highlights evolutionary adaptations to a symbiotic lifestyle.</title>
        <authorList>
            <person name="Aranda M."/>
            <person name="Li Y."/>
            <person name="Liew Y.J."/>
            <person name="Baumgarten S."/>
            <person name="Simakov O."/>
            <person name="Wilson M."/>
            <person name="Piel J."/>
            <person name="Ashoor H."/>
            <person name="Bougouffa S."/>
            <person name="Bajic V.B."/>
            <person name="Ryu T."/>
            <person name="Ravasi T."/>
            <person name="Bayer T."/>
            <person name="Micklem G."/>
            <person name="Kim H."/>
            <person name="Bhak J."/>
            <person name="Lajeunesse T.C."/>
            <person name="Voolstra C.R."/>
        </authorList>
    </citation>
    <scope>NUCLEOTIDE SEQUENCE [LARGE SCALE GENOMIC DNA]</scope>
    <source>
        <strain evidence="1 2">CCMP2467</strain>
    </source>
</reference>
<dbReference type="OrthoDB" id="412093at2759"/>
<keyword evidence="2" id="KW-1185">Reference proteome</keyword>
<gene>
    <name evidence="1" type="ORF">AK812_SmicGene36789</name>
</gene>
<accession>A0A1Q9CI73</accession>
<organism evidence="1 2">
    <name type="scientific">Symbiodinium microadriaticum</name>
    <name type="common">Dinoflagellate</name>
    <name type="synonym">Zooxanthella microadriatica</name>
    <dbReference type="NCBI Taxonomy" id="2951"/>
    <lineage>
        <taxon>Eukaryota</taxon>
        <taxon>Sar</taxon>
        <taxon>Alveolata</taxon>
        <taxon>Dinophyceae</taxon>
        <taxon>Suessiales</taxon>
        <taxon>Symbiodiniaceae</taxon>
        <taxon>Symbiodinium</taxon>
    </lineage>
</organism>
<evidence type="ECO:0000313" key="1">
    <source>
        <dbReference type="EMBL" id="OLP82547.1"/>
    </source>
</evidence>